<protein>
    <submittedName>
        <fullName evidence="1">Uncharacterized protein</fullName>
    </submittedName>
</protein>
<dbReference type="EMBL" id="JANHOG010001603">
    <property type="protein sequence ID" value="KAJ3534487.1"/>
    <property type="molecule type" value="Genomic_DNA"/>
</dbReference>
<gene>
    <name evidence="1" type="ORF">NM688_g7130</name>
</gene>
<comment type="caution">
    <text evidence="1">The sequence shown here is derived from an EMBL/GenBank/DDBJ whole genome shotgun (WGS) entry which is preliminary data.</text>
</comment>
<dbReference type="Proteomes" id="UP001148662">
    <property type="component" value="Unassembled WGS sequence"/>
</dbReference>
<accession>A0ACC1S8R2</accession>
<evidence type="ECO:0000313" key="2">
    <source>
        <dbReference type="Proteomes" id="UP001148662"/>
    </source>
</evidence>
<evidence type="ECO:0000313" key="1">
    <source>
        <dbReference type="EMBL" id="KAJ3534487.1"/>
    </source>
</evidence>
<keyword evidence="2" id="KW-1185">Reference proteome</keyword>
<reference evidence="1" key="1">
    <citation type="submission" date="2022-07" db="EMBL/GenBank/DDBJ databases">
        <title>Genome Sequence of Phlebia brevispora.</title>
        <authorList>
            <person name="Buettner E."/>
        </authorList>
    </citation>
    <scope>NUCLEOTIDE SEQUENCE</scope>
    <source>
        <strain evidence="1">MPL23</strain>
    </source>
</reference>
<proteinExistence type="predicted"/>
<sequence>MNVSLSLTFAANTHSAIVTSFSQSRPTRILSWSVHSDSDATSSSKIPDGSAVGCDDGSLYFFRSSTVKGLRRRSSTGSFSKDISSSDILNLAGPLSPLRAPHLHSRRSISPSSTKSTFSPFQPSKSHVVSSVSTEKVEAPKNYVDFEDEQEKLKGMVKRRSVKGKTVVDSLLSGADKTLPDRCNESSPSPSTPVTPSVPEEREKDESKALPSISASRSSSVSLSTPSSSRTQPFVSRSNEVDPFTWTLICHTISPCKGPGRSIRAMKSLVHHGMLLCLHESGHIEAYSTEDGSCLAAAHAEGRGHFPPPTGARANSKLPQIWIWQRLHIVPSGQTHIVLLTASPFATSSAMQPLDASDNDREDEARVVAFELLISLTTYSSSTNLPLPNPFKALVAFKSTENLNAEAQDEDKGRIQLSEALDLGLVAVNGPIANMQLVRHGDVLRGLVWSDSELCLFDLANFAVHNLATVPVVGIQDVQWNEEGIITILKTDQAAVYRLTRVDADNDASSEQSSGSTQLLQPQIIHSISLYPSDALSLSPKGTVISTTIRRGRRRLYCYGADAHGDMAPHMLWKVRREDVQQEPSAPRVTYMLPIELNHIILAFSDGHISRSSLGDLIRHGVTRSPDGMSDLPLAGPVTGLYVVKSEKTGEQRIIGGSDDGAIAIWSLNKPQLLARWTIFLEPLSEVIYLASGRLKGCALCISQDGTIALVDVDGCQFLLLIPASVASLQRVCLGGDNLLLCYADSRARLWDIKTREFWRSMSAEKADEMLKQGGWSEWPVGTTSSSSSVLSGLPGMFTMPDAASTLTLDIEAFLLQVGVGTIPPGARSSEYLTNAAANIRRDNIRSILSAVLTFSLNEEIDRICRENLHIHHSNASVGVSAHDATTVFVERGQRGPWMISPEVSAARASAIVALLQALLLYEENSNDARTVTVFYTASLAQVVGPSYKAPNLAVLALQWLQAKAPELRNASRLRFEAGIVRLLDEEVVQLVENWQDSLPSLQEGPFKDSTRSAMALFICGTVAIEKYTLLQTGCLTEIAKSIALYLHDELSPHRALAIDLCSRGFPVWQQYVDAVEILRALFTLATSNRKEAISTHNVGQQARSAVLQIASSNTPLFMTTLSIDILQPKSVQHRKSVMQLVIFLIHKKPLALYSNLPRLVEAVVKSLDPNSTASREAVLDSATEILGHIVET</sequence>
<organism evidence="1 2">
    <name type="scientific">Phlebia brevispora</name>
    <dbReference type="NCBI Taxonomy" id="194682"/>
    <lineage>
        <taxon>Eukaryota</taxon>
        <taxon>Fungi</taxon>
        <taxon>Dikarya</taxon>
        <taxon>Basidiomycota</taxon>
        <taxon>Agaricomycotina</taxon>
        <taxon>Agaricomycetes</taxon>
        <taxon>Polyporales</taxon>
        <taxon>Meruliaceae</taxon>
        <taxon>Phlebia</taxon>
    </lineage>
</organism>
<name>A0ACC1S8R2_9APHY</name>